<keyword evidence="6" id="KW-0677">Repeat</keyword>
<dbReference type="RefSeq" id="XP_024382515.1">
    <property type="nucleotide sequence ID" value="XM_024526747.2"/>
</dbReference>
<dbReference type="Pfam" id="PF00168">
    <property type="entry name" value="C2"/>
    <property type="match status" value="1"/>
</dbReference>
<dbReference type="GO" id="GO:0005783">
    <property type="term" value="C:endoplasmic reticulum"/>
    <property type="evidence" value="ECO:0000318"/>
    <property type="project" value="GO_Central"/>
</dbReference>
<evidence type="ECO:0000256" key="12">
    <source>
        <dbReference type="SAM" id="MobiDB-lite"/>
    </source>
</evidence>
<feature type="region of interest" description="Disordered" evidence="12">
    <location>
        <begin position="484"/>
        <end position="511"/>
    </location>
</feature>
<dbReference type="GO" id="GO:0006869">
    <property type="term" value="P:lipid transport"/>
    <property type="evidence" value="ECO:0007669"/>
    <property type="project" value="UniProtKB-KW"/>
</dbReference>
<proteinExistence type="inferred from homology"/>
<dbReference type="GO" id="GO:0016020">
    <property type="term" value="C:membrane"/>
    <property type="evidence" value="ECO:0007669"/>
    <property type="project" value="UniProtKB-SubCell"/>
</dbReference>
<name>A0A2K1K6V5_PHYPA</name>
<dbReference type="EnsemblPlants" id="Pp3c8_11720V3.2">
    <property type="protein sequence ID" value="Pp3c8_11720V3.2"/>
    <property type="gene ID" value="Pp3c8_11720"/>
</dbReference>
<keyword evidence="8 13" id="KW-1133">Transmembrane helix</keyword>
<gene>
    <name evidence="17" type="primary">LOC112285716</name>
    <name evidence="16" type="ORF">PHYPA_011400</name>
</gene>
<dbReference type="Gramene" id="Pp3c8_11720V3.2">
    <property type="protein sequence ID" value="Pp3c8_11720V3.2"/>
    <property type="gene ID" value="Pp3c8_11720"/>
</dbReference>
<dbReference type="EnsemblPlants" id="Pp3c8_11720V3.6">
    <property type="protein sequence ID" value="Pp3c8_11720V3.6"/>
    <property type="gene ID" value="Pp3c8_11720"/>
</dbReference>
<dbReference type="RefSeq" id="XP_024382516.1">
    <property type="nucleotide sequence ID" value="XM_024526748.2"/>
</dbReference>
<feature type="transmembrane region" description="Helical" evidence="13">
    <location>
        <begin position="6"/>
        <end position="24"/>
    </location>
</feature>
<dbReference type="Gramene" id="Pp3c8_11720V3.6">
    <property type="protein sequence ID" value="Pp3c8_11720V3.6"/>
    <property type="gene ID" value="Pp3c8_11720"/>
</dbReference>
<evidence type="ECO:0000256" key="3">
    <source>
        <dbReference type="ARBA" id="ARBA00022448"/>
    </source>
</evidence>
<dbReference type="SMART" id="SM00239">
    <property type="entry name" value="C2"/>
    <property type="match status" value="1"/>
</dbReference>
<dbReference type="EnsemblPlants" id="Pp3c8_11720V3.4">
    <property type="protein sequence ID" value="Pp3c8_11720V3.4"/>
    <property type="gene ID" value="Pp3c8_11720"/>
</dbReference>
<keyword evidence="4 13" id="KW-0812">Transmembrane</keyword>
<evidence type="ECO:0000313" key="18">
    <source>
        <dbReference type="Proteomes" id="UP000006727"/>
    </source>
</evidence>
<dbReference type="OMA" id="IRPMFRE"/>
<dbReference type="Pfam" id="PF17047">
    <property type="entry name" value="SMP_LBD"/>
    <property type="match status" value="1"/>
</dbReference>
<dbReference type="RefSeq" id="XP_073392071.1">
    <property type="nucleotide sequence ID" value="XM_073535970.1"/>
</dbReference>
<keyword evidence="18" id="KW-1185">Reference proteome</keyword>
<keyword evidence="9" id="KW-0445">Lipid transport</keyword>
<dbReference type="Gramene" id="Pp3c8_11720V3.4">
    <property type="protein sequence ID" value="Pp3c8_11720V3.4"/>
    <property type="gene ID" value="Pp3c8_11720"/>
</dbReference>
<comment type="subcellular location">
    <subcellularLocation>
        <location evidence="1">Membrane</location>
        <topology evidence="1">Single-pass membrane protein</topology>
    </subcellularLocation>
</comment>
<evidence type="ECO:0000256" key="10">
    <source>
        <dbReference type="ARBA" id="ARBA00023121"/>
    </source>
</evidence>
<reference evidence="17" key="3">
    <citation type="submission" date="2020-12" db="UniProtKB">
        <authorList>
            <consortium name="EnsemblPlants"/>
        </authorList>
    </citation>
    <scope>IDENTIFICATION</scope>
</reference>
<dbReference type="Gramene" id="Pp3c8_11720V3.8">
    <property type="protein sequence ID" value="Pp3c8_11720V3.8"/>
    <property type="gene ID" value="Pp3c8_11720"/>
</dbReference>
<dbReference type="Gene3D" id="2.60.40.150">
    <property type="entry name" value="C2 domain"/>
    <property type="match status" value="1"/>
</dbReference>
<dbReference type="InterPro" id="IPR000008">
    <property type="entry name" value="C2_dom"/>
</dbReference>
<keyword evidence="11 13" id="KW-0472">Membrane</keyword>
<evidence type="ECO:0000313" key="16">
    <source>
        <dbReference type="EMBL" id="PNR49504.1"/>
    </source>
</evidence>
<dbReference type="PRINTS" id="PR00360">
    <property type="entry name" value="C2DOMAIN"/>
</dbReference>
<evidence type="ECO:0000259" key="15">
    <source>
        <dbReference type="PROSITE" id="PS51847"/>
    </source>
</evidence>
<evidence type="ECO:0000313" key="17">
    <source>
        <dbReference type="EnsemblPlants" id="Pp3c8_11720V3.1"/>
    </source>
</evidence>
<dbReference type="PROSITE" id="PS50004">
    <property type="entry name" value="C2"/>
    <property type="match status" value="1"/>
</dbReference>
<dbReference type="InterPro" id="IPR045050">
    <property type="entry name" value="Synaptotagmin_plant"/>
</dbReference>
<dbReference type="Proteomes" id="UP000006727">
    <property type="component" value="Chromosome 8"/>
</dbReference>
<dbReference type="InterPro" id="IPR039010">
    <property type="entry name" value="Synaptotagmin_SMP"/>
</dbReference>
<dbReference type="GO" id="GO:0046872">
    <property type="term" value="F:metal ion binding"/>
    <property type="evidence" value="ECO:0007669"/>
    <property type="project" value="UniProtKB-KW"/>
</dbReference>
<evidence type="ECO:0000256" key="5">
    <source>
        <dbReference type="ARBA" id="ARBA00022723"/>
    </source>
</evidence>
<evidence type="ECO:0000256" key="6">
    <source>
        <dbReference type="ARBA" id="ARBA00022737"/>
    </source>
</evidence>
<dbReference type="InterPro" id="IPR035892">
    <property type="entry name" value="C2_domain_sf"/>
</dbReference>
<dbReference type="OrthoDB" id="67700at2759"/>
<keyword evidence="3" id="KW-0813">Transport</keyword>
<evidence type="ECO:0000259" key="14">
    <source>
        <dbReference type="PROSITE" id="PS50004"/>
    </source>
</evidence>
<dbReference type="PANTHER" id="PTHR10774:SF190">
    <property type="entry name" value="C2 CALCIUM_LIPID-BINDING ENDONUCLEASE_EXONUCLEASE_PHOSPHATASE-RELATED"/>
    <property type="match status" value="1"/>
</dbReference>
<dbReference type="PaxDb" id="3218-PP1S62_94V6.5"/>
<protein>
    <submittedName>
        <fullName evidence="16 17">Uncharacterized protein</fullName>
    </submittedName>
</protein>
<evidence type="ECO:0000256" key="8">
    <source>
        <dbReference type="ARBA" id="ARBA00022989"/>
    </source>
</evidence>
<dbReference type="FunCoup" id="A0A2K1K6V5">
    <property type="interactions" value="3330"/>
</dbReference>
<reference evidence="16 18" key="2">
    <citation type="journal article" date="2018" name="Plant J.">
        <title>The Physcomitrella patens chromosome-scale assembly reveals moss genome structure and evolution.</title>
        <authorList>
            <person name="Lang D."/>
            <person name="Ullrich K.K."/>
            <person name="Murat F."/>
            <person name="Fuchs J."/>
            <person name="Jenkins J."/>
            <person name="Haas F.B."/>
            <person name="Piednoel M."/>
            <person name="Gundlach H."/>
            <person name="Van Bel M."/>
            <person name="Meyberg R."/>
            <person name="Vives C."/>
            <person name="Morata J."/>
            <person name="Symeonidi A."/>
            <person name="Hiss M."/>
            <person name="Muchero W."/>
            <person name="Kamisugi Y."/>
            <person name="Saleh O."/>
            <person name="Blanc G."/>
            <person name="Decker E.L."/>
            <person name="van Gessel N."/>
            <person name="Grimwood J."/>
            <person name="Hayes R.D."/>
            <person name="Graham S.W."/>
            <person name="Gunter L.E."/>
            <person name="McDaniel S.F."/>
            <person name="Hoernstein S.N.W."/>
            <person name="Larsson A."/>
            <person name="Li F.W."/>
            <person name="Perroud P.F."/>
            <person name="Phillips J."/>
            <person name="Ranjan P."/>
            <person name="Rokshar D.S."/>
            <person name="Rothfels C.J."/>
            <person name="Schneider L."/>
            <person name="Shu S."/>
            <person name="Stevenson D.W."/>
            <person name="Thummler F."/>
            <person name="Tillich M."/>
            <person name="Villarreal Aguilar J.C."/>
            <person name="Widiez T."/>
            <person name="Wong G.K."/>
            <person name="Wymore A."/>
            <person name="Zhang Y."/>
            <person name="Zimmer A.D."/>
            <person name="Quatrano R.S."/>
            <person name="Mayer K.F.X."/>
            <person name="Goodstein D."/>
            <person name="Casacuberta J.M."/>
            <person name="Vandepoele K."/>
            <person name="Reski R."/>
            <person name="Cuming A.C."/>
            <person name="Tuskan G.A."/>
            <person name="Maumus F."/>
            <person name="Salse J."/>
            <person name="Schmutz J."/>
            <person name="Rensing S.A."/>
        </authorList>
    </citation>
    <scope>NUCLEOTIDE SEQUENCE [LARGE SCALE GENOMIC DNA]</scope>
    <source>
        <strain evidence="17 18">cv. Gransden 2004</strain>
    </source>
</reference>
<feature type="domain" description="SMP-LTD" evidence="15">
    <location>
        <begin position="65"/>
        <end position="247"/>
    </location>
</feature>
<dbReference type="RefSeq" id="XP_073392075.1">
    <property type="nucleotide sequence ID" value="XM_073535974.1"/>
</dbReference>
<dbReference type="EnsemblPlants" id="Pp3c8_11720V3.3">
    <property type="protein sequence ID" value="Pp3c8_11720V3.3"/>
    <property type="gene ID" value="Pp3c8_11720"/>
</dbReference>
<dbReference type="EnsemblPlants" id="Pp3c8_11720V3.8">
    <property type="protein sequence ID" value="Pp3c8_11720V3.8"/>
    <property type="gene ID" value="Pp3c8_11720"/>
</dbReference>
<dbReference type="RefSeq" id="XP_073392072.1">
    <property type="nucleotide sequence ID" value="XM_073535971.1"/>
</dbReference>
<keyword evidence="10" id="KW-0446">Lipid-binding</keyword>
<dbReference type="Gramene" id="Pp3c8_11720V3.5">
    <property type="protein sequence ID" value="Pp3c8_11720V3.5"/>
    <property type="gene ID" value="Pp3c8_11720"/>
</dbReference>
<dbReference type="STRING" id="3218.A0A2K1K6V5"/>
<evidence type="ECO:0000256" key="13">
    <source>
        <dbReference type="SAM" id="Phobius"/>
    </source>
</evidence>
<feature type="domain" description="C2" evidence="14">
    <location>
        <begin position="245"/>
        <end position="362"/>
    </location>
</feature>
<dbReference type="SUPFAM" id="SSF49562">
    <property type="entry name" value="C2 domain (Calcium/lipid-binding domain, CaLB)"/>
    <property type="match status" value="1"/>
</dbReference>
<dbReference type="RefSeq" id="XP_073392070.1">
    <property type="nucleotide sequence ID" value="XM_073535969.1"/>
</dbReference>
<dbReference type="RefSeq" id="XP_024382514.1">
    <property type="nucleotide sequence ID" value="XM_024526746.2"/>
</dbReference>
<dbReference type="CDD" id="cd21677">
    <property type="entry name" value="SMP_SYT"/>
    <property type="match status" value="1"/>
</dbReference>
<evidence type="ECO:0000256" key="9">
    <source>
        <dbReference type="ARBA" id="ARBA00023055"/>
    </source>
</evidence>
<reference evidence="16 18" key="1">
    <citation type="journal article" date="2008" name="Science">
        <title>The Physcomitrella genome reveals evolutionary insights into the conquest of land by plants.</title>
        <authorList>
            <person name="Rensing S."/>
            <person name="Lang D."/>
            <person name="Zimmer A."/>
            <person name="Terry A."/>
            <person name="Salamov A."/>
            <person name="Shapiro H."/>
            <person name="Nishiyama T."/>
            <person name="Perroud P.-F."/>
            <person name="Lindquist E."/>
            <person name="Kamisugi Y."/>
            <person name="Tanahashi T."/>
            <person name="Sakakibara K."/>
            <person name="Fujita T."/>
            <person name="Oishi K."/>
            <person name="Shin-I T."/>
            <person name="Kuroki Y."/>
            <person name="Toyoda A."/>
            <person name="Suzuki Y."/>
            <person name="Hashimoto A."/>
            <person name="Yamaguchi K."/>
            <person name="Sugano A."/>
            <person name="Kohara Y."/>
            <person name="Fujiyama A."/>
            <person name="Anterola A."/>
            <person name="Aoki S."/>
            <person name="Ashton N."/>
            <person name="Barbazuk W.B."/>
            <person name="Barker E."/>
            <person name="Bennetzen J."/>
            <person name="Bezanilla M."/>
            <person name="Blankenship R."/>
            <person name="Cho S.H."/>
            <person name="Dutcher S."/>
            <person name="Estelle M."/>
            <person name="Fawcett J.A."/>
            <person name="Gundlach H."/>
            <person name="Hanada K."/>
            <person name="Heyl A."/>
            <person name="Hicks K.A."/>
            <person name="Hugh J."/>
            <person name="Lohr M."/>
            <person name="Mayer K."/>
            <person name="Melkozernov A."/>
            <person name="Murata T."/>
            <person name="Nelson D."/>
            <person name="Pils B."/>
            <person name="Prigge M."/>
            <person name="Reiss B."/>
            <person name="Renner T."/>
            <person name="Rombauts S."/>
            <person name="Rushton P."/>
            <person name="Sanderfoot A."/>
            <person name="Schween G."/>
            <person name="Shiu S.-H."/>
            <person name="Stueber K."/>
            <person name="Theodoulou F.L."/>
            <person name="Tu H."/>
            <person name="Van de Peer Y."/>
            <person name="Verrier P.J."/>
            <person name="Waters E."/>
            <person name="Wood A."/>
            <person name="Yang L."/>
            <person name="Cove D."/>
            <person name="Cuming A."/>
            <person name="Hasebe M."/>
            <person name="Lucas S."/>
            <person name="Mishler D.B."/>
            <person name="Reski R."/>
            <person name="Grigoriev I."/>
            <person name="Quatrano R.S."/>
            <person name="Boore J.L."/>
        </authorList>
    </citation>
    <scope>NUCLEOTIDE SEQUENCE [LARGE SCALE GENOMIC DNA]</scope>
    <source>
        <strain evidence="17 18">cv. Gransden 2004</strain>
    </source>
</reference>
<dbReference type="RefSeq" id="XP_073392073.1">
    <property type="nucleotide sequence ID" value="XM_073535972.1"/>
</dbReference>
<dbReference type="EnsemblPlants" id="Pp3c8_11720V3.5">
    <property type="protein sequence ID" value="Pp3c8_11720V3.5"/>
    <property type="gene ID" value="Pp3c8_11720"/>
</dbReference>
<evidence type="ECO:0000256" key="4">
    <source>
        <dbReference type="ARBA" id="ARBA00022692"/>
    </source>
</evidence>
<dbReference type="Gramene" id="Pp3c8_11720V3.3">
    <property type="protein sequence ID" value="Pp3c8_11720V3.3"/>
    <property type="gene ID" value="Pp3c8_11720"/>
</dbReference>
<dbReference type="RefSeq" id="XP_073392074.1">
    <property type="nucleotide sequence ID" value="XM_073535973.1"/>
</dbReference>
<dbReference type="Gramene" id="Pp3c8_11720V3.1">
    <property type="protein sequence ID" value="Pp3c8_11720V3.1"/>
    <property type="gene ID" value="Pp3c8_11720"/>
</dbReference>
<accession>A0A2K1K6V5</accession>
<dbReference type="RefSeq" id="XP_073392076.1">
    <property type="nucleotide sequence ID" value="XM_073535975.1"/>
</dbReference>
<dbReference type="AlphaFoldDB" id="A0A2K1K6V5"/>
<evidence type="ECO:0000256" key="1">
    <source>
        <dbReference type="ARBA" id="ARBA00004167"/>
    </source>
</evidence>
<comment type="similarity">
    <text evidence="2">Belongs to the synaptotagmin family.</text>
</comment>
<dbReference type="GeneID" id="112285716"/>
<dbReference type="PROSITE" id="PS51847">
    <property type="entry name" value="SMP"/>
    <property type="match status" value="1"/>
</dbReference>
<organism evidence="16">
    <name type="scientific">Physcomitrium patens</name>
    <name type="common">Spreading-leaved earth moss</name>
    <name type="synonym">Physcomitrella patens</name>
    <dbReference type="NCBI Taxonomy" id="3218"/>
    <lineage>
        <taxon>Eukaryota</taxon>
        <taxon>Viridiplantae</taxon>
        <taxon>Streptophyta</taxon>
        <taxon>Embryophyta</taxon>
        <taxon>Bryophyta</taxon>
        <taxon>Bryophytina</taxon>
        <taxon>Bryopsida</taxon>
        <taxon>Funariidae</taxon>
        <taxon>Funariales</taxon>
        <taxon>Funariaceae</taxon>
        <taxon>Physcomitrium</taxon>
    </lineage>
</organism>
<keyword evidence="7" id="KW-0106">Calcium</keyword>
<dbReference type="InterPro" id="IPR031468">
    <property type="entry name" value="SMP_LBD"/>
</dbReference>
<evidence type="ECO:0000256" key="2">
    <source>
        <dbReference type="ARBA" id="ARBA00006996"/>
    </source>
</evidence>
<dbReference type="PANTHER" id="PTHR10774">
    <property type="entry name" value="EXTENDED SYNAPTOTAGMIN-RELATED"/>
    <property type="match status" value="1"/>
</dbReference>
<keyword evidence="5" id="KW-0479">Metal-binding</keyword>
<dbReference type="EnsemblPlants" id="Pp3c8_11720V3.1">
    <property type="protein sequence ID" value="Pp3c8_11720V3.1"/>
    <property type="gene ID" value="Pp3c8_11720"/>
</dbReference>
<dbReference type="GO" id="GO:0008289">
    <property type="term" value="F:lipid binding"/>
    <property type="evidence" value="ECO:0007669"/>
    <property type="project" value="UniProtKB-KW"/>
</dbReference>
<sequence>MVLVGLIFGWLVGVALICGLKVMMDRRSRKRTKKVAAIELFNLIDEVELKKLCSDSYPNHVSFTTYEKVNWLNSMLEKFWPSILTATEDMVKMKLAPVLESYKPTGISALTLDKFQLGKTPPQIDGIRIQRLVKGQVHMDMDFKWAGTGDIVLNIGFMGSKLPVQLKNLSFFATIRVIFQLSEEIPCISALVVALLSKPKFQVSYKLNVLGGFNNNLPGLSDMIEDMVESSIADQLEWPHRIVLPVGDTPANVISDLGLKPQGQLKVTVVKAENLKNQEAIGKSDPYVKLYVRVLFKEKTTTIGDNLNPVWNQEFLLDVEDTETQALVLQIMDEDVGSDKQMGIASIPLNELVPDTEVLITQKVLKSLDTARVKDKGDRGTITVKLKFHPYTEEEQEIAILREKEMLAAKEALKNSGVVGGAMDAVGGGVKLVGTGISTAGSTGVKLVGTGVGAVGSGVGLVGSGVVRAGRMMSSGVKRLSSSSRLATSVATPVNGSPLHEVNGTQKVKEV</sequence>
<dbReference type="EMBL" id="ABEU02000008">
    <property type="protein sequence ID" value="PNR49504.1"/>
    <property type="molecule type" value="Genomic_DNA"/>
</dbReference>
<dbReference type="KEGG" id="ppp:112285716"/>
<evidence type="ECO:0000256" key="7">
    <source>
        <dbReference type="ARBA" id="ARBA00022837"/>
    </source>
</evidence>
<dbReference type="RefSeq" id="XP_024382518.1">
    <property type="nucleotide sequence ID" value="XM_024526750.2"/>
</dbReference>
<dbReference type="CDD" id="cd00030">
    <property type="entry name" value="C2"/>
    <property type="match status" value="1"/>
</dbReference>
<evidence type="ECO:0000256" key="11">
    <source>
        <dbReference type="ARBA" id="ARBA00023136"/>
    </source>
</evidence>